<evidence type="ECO:0000313" key="1">
    <source>
        <dbReference type="EMBL" id="CDO60806.1"/>
    </source>
</evidence>
<accession>X5MP26</accession>
<sequence length="112" mass="12070">MTNPAKVARALRAAGAEDAAKHVEGNSQTRLPPVQVDADNASSFRVFTACETQWDQLVVTGTKKVVIVRTGLDYMRAESAARALGVEWNAATLSDLRVMEVAAINAWAKDAR</sequence>
<dbReference type="EMBL" id="HG966617">
    <property type="protein sequence ID" value="CDO60806.1"/>
    <property type="molecule type" value="Genomic_DNA"/>
</dbReference>
<dbReference type="AlphaFoldDB" id="X5MP26"/>
<gene>
    <name evidence="1" type="ORF">BN1012_Phect2593</name>
</gene>
<dbReference type="InterPro" id="IPR014915">
    <property type="entry name" value="Phage_TLS_TfmB"/>
</dbReference>
<keyword evidence="2" id="KW-1185">Reference proteome</keyword>
<proteinExistence type="predicted"/>
<dbReference type="OrthoDB" id="8857708at2"/>
<dbReference type="HOGENOM" id="CLU_2141337_0_0_5"/>
<dbReference type="Pfam" id="PF08809">
    <property type="entry name" value="DUF1799"/>
    <property type="match status" value="1"/>
</dbReference>
<dbReference type="STRING" id="1458461.BN1012_Phect2593"/>
<dbReference type="Proteomes" id="UP000032160">
    <property type="component" value="Chromosome I"/>
</dbReference>
<organism evidence="1 2">
    <name type="scientific">Candidatus Phaeomarinibacter ectocarpi</name>
    <dbReference type="NCBI Taxonomy" id="1458461"/>
    <lineage>
        <taxon>Bacteria</taxon>
        <taxon>Pseudomonadati</taxon>
        <taxon>Pseudomonadota</taxon>
        <taxon>Alphaproteobacteria</taxon>
        <taxon>Hyphomicrobiales</taxon>
        <taxon>Parvibaculaceae</taxon>
        <taxon>Candidatus Phaeomarinibacter</taxon>
    </lineage>
</organism>
<dbReference type="RefSeq" id="WP_043948762.1">
    <property type="nucleotide sequence ID" value="NZ_HG966617.1"/>
</dbReference>
<name>X5MP26_9HYPH</name>
<protein>
    <submittedName>
        <fullName evidence="1">Uncharacterized protein</fullName>
    </submittedName>
</protein>
<evidence type="ECO:0000313" key="2">
    <source>
        <dbReference type="Proteomes" id="UP000032160"/>
    </source>
</evidence>
<reference evidence="1 2" key="1">
    <citation type="journal article" date="2014" name="Front. Genet.">
        <title>Genome and metabolic network of "Candidatus Phaeomarinobacter ectocarpi" Ec32, a new candidate genus of Alphaproteobacteria frequently associated with brown algae.</title>
        <authorList>
            <person name="Dittami S.M."/>
            <person name="Barbeyron T."/>
            <person name="Boyen C."/>
            <person name="Cambefort J."/>
            <person name="Collet G."/>
            <person name="Delage L."/>
            <person name="Gobet A."/>
            <person name="Groisillier A."/>
            <person name="Leblanc C."/>
            <person name="Michel G."/>
            <person name="Scornet D."/>
            <person name="Siegel A."/>
            <person name="Tapia J.E."/>
            <person name="Tonon T."/>
        </authorList>
    </citation>
    <scope>NUCLEOTIDE SEQUENCE [LARGE SCALE GENOMIC DNA]</scope>
    <source>
        <strain evidence="1 2">Ec32</strain>
    </source>
</reference>
<dbReference type="KEGG" id="pect:BN1012_Phect2593"/>